<dbReference type="PANTHER" id="PTHR39158:SF1">
    <property type="entry name" value="DNAJ HOMOLOG SUBFAMILY C MEMBER 28"/>
    <property type="match status" value="1"/>
</dbReference>
<feature type="region of interest" description="Disordered" evidence="1">
    <location>
        <begin position="1"/>
        <end position="24"/>
    </location>
</feature>
<proteinExistence type="predicted"/>
<evidence type="ECO:0000313" key="3">
    <source>
        <dbReference type="Proteomes" id="UP000245207"/>
    </source>
</evidence>
<dbReference type="STRING" id="35608.A0A2U1LHN2"/>
<dbReference type="EMBL" id="PKPP01009330">
    <property type="protein sequence ID" value="PWA48511.1"/>
    <property type="molecule type" value="Genomic_DNA"/>
</dbReference>
<name>A0A2U1LHN2_ARTAN</name>
<evidence type="ECO:0000256" key="1">
    <source>
        <dbReference type="SAM" id="MobiDB-lite"/>
    </source>
</evidence>
<feature type="region of interest" description="Disordered" evidence="1">
    <location>
        <begin position="49"/>
        <end position="76"/>
    </location>
</feature>
<accession>A0A2U1LHN2</accession>
<dbReference type="AlphaFoldDB" id="A0A2U1LHN2"/>
<gene>
    <name evidence="2" type="ORF">CTI12_AA490170</name>
</gene>
<sequence>MAIENEVSFEVSRLKAEERSGPIARQTCEKKARAVSDYARNLCDDERNGRTRERLYRRSHGPSQDKQSTAERKREPVMLRLPWHRATARAHRPSGYVDHAPALSASAGYPEGVVFNAWGWVGETPKVAMDGGGACGRDGEVGEVTLKMAVICWEGREGTLNLNINPHADPAEDTFILSKNKCAPKGIRSDIADYWLTLKEARACKESGDISKWNKYSDSLKAKIRNINSKIDGLG</sequence>
<comment type="caution">
    <text evidence="2">The sequence shown here is derived from an EMBL/GenBank/DDBJ whole genome shotgun (WGS) entry which is preliminary data.</text>
</comment>
<dbReference type="InterPro" id="IPR052573">
    <property type="entry name" value="DnaJ_C_subfamily_28"/>
</dbReference>
<protein>
    <submittedName>
        <fullName evidence="2">DnaJ-like protein</fullName>
    </submittedName>
</protein>
<dbReference type="OrthoDB" id="1922282at2759"/>
<organism evidence="2 3">
    <name type="scientific">Artemisia annua</name>
    <name type="common">Sweet wormwood</name>
    <dbReference type="NCBI Taxonomy" id="35608"/>
    <lineage>
        <taxon>Eukaryota</taxon>
        <taxon>Viridiplantae</taxon>
        <taxon>Streptophyta</taxon>
        <taxon>Embryophyta</taxon>
        <taxon>Tracheophyta</taxon>
        <taxon>Spermatophyta</taxon>
        <taxon>Magnoliopsida</taxon>
        <taxon>eudicotyledons</taxon>
        <taxon>Gunneridae</taxon>
        <taxon>Pentapetalae</taxon>
        <taxon>asterids</taxon>
        <taxon>campanulids</taxon>
        <taxon>Asterales</taxon>
        <taxon>Asteraceae</taxon>
        <taxon>Asteroideae</taxon>
        <taxon>Anthemideae</taxon>
        <taxon>Artemisiinae</taxon>
        <taxon>Artemisia</taxon>
    </lineage>
</organism>
<dbReference type="Proteomes" id="UP000245207">
    <property type="component" value="Unassembled WGS sequence"/>
</dbReference>
<keyword evidence="3" id="KW-1185">Reference proteome</keyword>
<reference evidence="2 3" key="1">
    <citation type="journal article" date="2018" name="Mol. Plant">
        <title>The genome of Artemisia annua provides insight into the evolution of Asteraceae family and artemisinin biosynthesis.</title>
        <authorList>
            <person name="Shen Q."/>
            <person name="Zhang L."/>
            <person name="Liao Z."/>
            <person name="Wang S."/>
            <person name="Yan T."/>
            <person name="Shi P."/>
            <person name="Liu M."/>
            <person name="Fu X."/>
            <person name="Pan Q."/>
            <person name="Wang Y."/>
            <person name="Lv Z."/>
            <person name="Lu X."/>
            <person name="Zhang F."/>
            <person name="Jiang W."/>
            <person name="Ma Y."/>
            <person name="Chen M."/>
            <person name="Hao X."/>
            <person name="Li L."/>
            <person name="Tang Y."/>
            <person name="Lv G."/>
            <person name="Zhou Y."/>
            <person name="Sun X."/>
            <person name="Brodelius P.E."/>
            <person name="Rose J.K.C."/>
            <person name="Tang K."/>
        </authorList>
    </citation>
    <scope>NUCLEOTIDE SEQUENCE [LARGE SCALE GENOMIC DNA]</scope>
    <source>
        <strain evidence="3">cv. Huhao1</strain>
        <tissue evidence="2">Leaf</tissue>
    </source>
</reference>
<dbReference type="PANTHER" id="PTHR39158">
    <property type="entry name" value="OS08G0560600 PROTEIN"/>
    <property type="match status" value="1"/>
</dbReference>
<evidence type="ECO:0000313" key="2">
    <source>
        <dbReference type="EMBL" id="PWA48511.1"/>
    </source>
</evidence>